<dbReference type="RefSeq" id="WP_322777674.1">
    <property type="nucleotide sequence ID" value="NZ_JARJFB010000254.1"/>
</dbReference>
<evidence type="ECO:0000313" key="1">
    <source>
        <dbReference type="EMBL" id="MEA0971754.1"/>
    </source>
</evidence>
<dbReference type="InterPro" id="IPR007459">
    <property type="entry name" value="DNA_pol3_chi"/>
</dbReference>
<organism evidence="1 2">
    <name type="scientific">Candidatus Megaera venefica</name>
    <dbReference type="NCBI Taxonomy" id="2055910"/>
    <lineage>
        <taxon>Bacteria</taxon>
        <taxon>Pseudomonadati</taxon>
        <taxon>Pseudomonadota</taxon>
        <taxon>Alphaproteobacteria</taxon>
        <taxon>Rickettsiales</taxon>
        <taxon>Rickettsiaceae</taxon>
        <taxon>Candidatus Megaera</taxon>
    </lineage>
</organism>
<dbReference type="SUPFAM" id="SSF102400">
    <property type="entry name" value="DNA polymerase III chi subunit"/>
    <property type="match status" value="1"/>
</dbReference>
<gene>
    <name evidence="1" type="ORF">Megvenef_01741</name>
</gene>
<dbReference type="Pfam" id="PF04364">
    <property type="entry name" value="DNA_pol3_chi"/>
    <property type="match status" value="1"/>
</dbReference>
<keyword evidence="2" id="KW-1185">Reference proteome</keyword>
<sequence length="166" mass="19201">MIKISCYKTKQDLLAKAFCQLAQKCYSNSINTCVIANNSDFVMELDRVLWTYSKKYFIPHATSQDPFHQEQPIYITHSIENPNNSKIIILVNPTEDNLLKLFSSTSDVKLNTIEKIMIIFDDVQRMQFSEIKALLLKTKFNNSEISLFEQLNSGTWQATSEQIHNL</sequence>
<name>A0ABU5NF30_9RICK</name>
<evidence type="ECO:0000313" key="2">
    <source>
        <dbReference type="Proteomes" id="UP001291687"/>
    </source>
</evidence>
<dbReference type="EMBL" id="JARJFB010000254">
    <property type="protein sequence ID" value="MEA0971754.1"/>
    <property type="molecule type" value="Genomic_DNA"/>
</dbReference>
<dbReference type="Proteomes" id="UP001291687">
    <property type="component" value="Unassembled WGS sequence"/>
</dbReference>
<accession>A0ABU5NF30</accession>
<protein>
    <submittedName>
        <fullName evidence="1">DNA polymerase III subunit chi</fullName>
    </submittedName>
</protein>
<dbReference type="Gene3D" id="3.40.50.10110">
    <property type="entry name" value="DNA polymerase III subunit chi"/>
    <property type="match status" value="1"/>
</dbReference>
<proteinExistence type="predicted"/>
<comment type="caution">
    <text evidence="1">The sequence shown here is derived from an EMBL/GenBank/DDBJ whole genome shotgun (WGS) entry which is preliminary data.</text>
</comment>
<reference evidence="1 2" key="1">
    <citation type="submission" date="2023-03" db="EMBL/GenBank/DDBJ databases">
        <title>Host association and intracellularity evolved multiple times independently in the Rickettsiales.</title>
        <authorList>
            <person name="Castelli M."/>
            <person name="Nardi T."/>
            <person name="Gammuto L."/>
            <person name="Bellinzona G."/>
            <person name="Sabaneyeva E."/>
            <person name="Potekhin A."/>
            <person name="Serra V."/>
            <person name="Petroni G."/>
            <person name="Sassera D."/>
        </authorList>
    </citation>
    <scope>NUCLEOTIDE SEQUENCE [LARGE SCALE GENOMIC DNA]</scope>
    <source>
        <strain evidence="1 2">Sr 2-6</strain>
    </source>
</reference>
<dbReference type="InterPro" id="IPR036768">
    <property type="entry name" value="PolIII_chi_sf"/>
</dbReference>